<evidence type="ECO:0000313" key="3">
    <source>
        <dbReference type="Proteomes" id="UP000799770"/>
    </source>
</evidence>
<evidence type="ECO:0000256" key="1">
    <source>
        <dbReference type="SAM" id="MobiDB-lite"/>
    </source>
</evidence>
<dbReference type="OrthoDB" id="3775192at2759"/>
<feature type="region of interest" description="Disordered" evidence="1">
    <location>
        <begin position="1"/>
        <end position="21"/>
    </location>
</feature>
<dbReference type="Proteomes" id="UP000799770">
    <property type="component" value="Unassembled WGS sequence"/>
</dbReference>
<reference evidence="2" key="1">
    <citation type="journal article" date="2020" name="Stud. Mycol.">
        <title>101 Dothideomycetes genomes: a test case for predicting lifestyles and emergence of pathogens.</title>
        <authorList>
            <person name="Haridas S."/>
            <person name="Albert R."/>
            <person name="Binder M."/>
            <person name="Bloem J."/>
            <person name="Labutti K."/>
            <person name="Salamov A."/>
            <person name="Andreopoulos B."/>
            <person name="Baker S."/>
            <person name="Barry K."/>
            <person name="Bills G."/>
            <person name="Bluhm B."/>
            <person name="Cannon C."/>
            <person name="Castanera R."/>
            <person name="Culley D."/>
            <person name="Daum C."/>
            <person name="Ezra D."/>
            <person name="Gonzalez J."/>
            <person name="Henrissat B."/>
            <person name="Kuo A."/>
            <person name="Liang C."/>
            <person name="Lipzen A."/>
            <person name="Lutzoni F."/>
            <person name="Magnuson J."/>
            <person name="Mondo S."/>
            <person name="Nolan M."/>
            <person name="Ohm R."/>
            <person name="Pangilinan J."/>
            <person name="Park H.-J."/>
            <person name="Ramirez L."/>
            <person name="Alfaro M."/>
            <person name="Sun H."/>
            <person name="Tritt A."/>
            <person name="Yoshinaga Y."/>
            <person name="Zwiers L.-H."/>
            <person name="Turgeon B."/>
            <person name="Goodwin S."/>
            <person name="Spatafora J."/>
            <person name="Crous P."/>
            <person name="Grigoriev I."/>
        </authorList>
    </citation>
    <scope>NUCLEOTIDE SEQUENCE</scope>
    <source>
        <strain evidence="2">CBS 627.86</strain>
    </source>
</reference>
<dbReference type="EMBL" id="ML977332">
    <property type="protein sequence ID" value="KAF2112018.1"/>
    <property type="molecule type" value="Genomic_DNA"/>
</dbReference>
<accession>A0A6A5Z0U6</accession>
<proteinExistence type="predicted"/>
<name>A0A6A5Z0U6_9PLEO</name>
<organism evidence="2 3">
    <name type="scientific">Lophiotrema nucula</name>
    <dbReference type="NCBI Taxonomy" id="690887"/>
    <lineage>
        <taxon>Eukaryota</taxon>
        <taxon>Fungi</taxon>
        <taxon>Dikarya</taxon>
        <taxon>Ascomycota</taxon>
        <taxon>Pezizomycotina</taxon>
        <taxon>Dothideomycetes</taxon>
        <taxon>Pleosporomycetidae</taxon>
        <taxon>Pleosporales</taxon>
        <taxon>Lophiotremataceae</taxon>
        <taxon>Lophiotrema</taxon>
    </lineage>
</organism>
<sequence length="116" mass="12875">MADTATANHPPLSDMPQSDVSPIKEVPGELVSLIVEHLEEVSTITKRFQPSRRLALNSAMDICNVRLVSKKFYDASFKVIGKLLGDRTIRSVGNAPTTRDISEHGCNLKIEHFLKM</sequence>
<evidence type="ECO:0000313" key="2">
    <source>
        <dbReference type="EMBL" id="KAF2112018.1"/>
    </source>
</evidence>
<keyword evidence="3" id="KW-1185">Reference proteome</keyword>
<gene>
    <name evidence="2" type="ORF">BDV96DRAFT_649383</name>
</gene>
<protein>
    <submittedName>
        <fullName evidence="2">Uncharacterized protein</fullName>
    </submittedName>
</protein>
<dbReference type="AlphaFoldDB" id="A0A6A5Z0U6"/>